<sequence length="108" mass="12662">MSSRQEELLNHWEEMDDIVGIVNHPHEFNKNGKPKIKIDESTDLSSSSDEEEETEPIWKDEKRFHKIHRFPINSHVWAVLVLEDDNNETKSQSSYSVNHKILIPANEL</sequence>
<keyword evidence="2" id="KW-1185">Reference proteome</keyword>
<evidence type="ECO:0000313" key="2">
    <source>
        <dbReference type="Proteomes" id="UP000887578"/>
    </source>
</evidence>
<feature type="region of interest" description="Disordered" evidence="1">
    <location>
        <begin position="29"/>
        <end position="56"/>
    </location>
</feature>
<name>A0A914QN78_9BILA</name>
<dbReference type="AlphaFoldDB" id="A0A914QN78"/>
<evidence type="ECO:0000256" key="1">
    <source>
        <dbReference type="SAM" id="MobiDB-lite"/>
    </source>
</evidence>
<feature type="compositionally biased region" description="Basic and acidic residues" evidence="1">
    <location>
        <begin position="29"/>
        <end position="40"/>
    </location>
</feature>
<accession>A0A914QN78</accession>
<organism evidence="2 3">
    <name type="scientific">Panagrolaimus davidi</name>
    <dbReference type="NCBI Taxonomy" id="227884"/>
    <lineage>
        <taxon>Eukaryota</taxon>
        <taxon>Metazoa</taxon>
        <taxon>Ecdysozoa</taxon>
        <taxon>Nematoda</taxon>
        <taxon>Chromadorea</taxon>
        <taxon>Rhabditida</taxon>
        <taxon>Tylenchina</taxon>
        <taxon>Panagrolaimomorpha</taxon>
        <taxon>Panagrolaimoidea</taxon>
        <taxon>Panagrolaimidae</taxon>
        <taxon>Panagrolaimus</taxon>
    </lineage>
</organism>
<reference evidence="3" key="1">
    <citation type="submission" date="2022-11" db="UniProtKB">
        <authorList>
            <consortium name="WormBaseParasite"/>
        </authorList>
    </citation>
    <scope>IDENTIFICATION</scope>
</reference>
<dbReference type="WBParaSite" id="PDA_v2.g4762.t1">
    <property type="protein sequence ID" value="PDA_v2.g4762.t1"/>
    <property type="gene ID" value="PDA_v2.g4762"/>
</dbReference>
<evidence type="ECO:0000313" key="3">
    <source>
        <dbReference type="WBParaSite" id="PDA_v2.g4762.t1"/>
    </source>
</evidence>
<protein>
    <submittedName>
        <fullName evidence="3">Uncharacterized protein</fullName>
    </submittedName>
</protein>
<dbReference type="Proteomes" id="UP000887578">
    <property type="component" value="Unplaced"/>
</dbReference>
<proteinExistence type="predicted"/>